<accession>A0A1N6RUM6</accession>
<name>A0A1N6RUM6_9GAMM</name>
<protein>
    <submittedName>
        <fullName evidence="1">Uncharacterized protein</fullName>
    </submittedName>
</protein>
<proteinExistence type="predicted"/>
<sequence>MFAAISLAPITQGITPLGHVVTAAAGAILMPPAFRLAITTLICGLDLHRQQRLDDADACALRH</sequence>
<organism evidence="1 2">
    <name type="scientific">Solilutibacter tolerans</name>
    <dbReference type="NCBI Taxonomy" id="1604334"/>
    <lineage>
        <taxon>Bacteria</taxon>
        <taxon>Pseudomonadati</taxon>
        <taxon>Pseudomonadota</taxon>
        <taxon>Gammaproteobacteria</taxon>
        <taxon>Lysobacterales</taxon>
        <taxon>Lysobacteraceae</taxon>
        <taxon>Solilutibacter</taxon>
    </lineage>
</organism>
<dbReference type="Proteomes" id="UP000241788">
    <property type="component" value="Unassembled WGS sequence"/>
</dbReference>
<dbReference type="STRING" id="1604334.SAMN05421546_1097"/>
<evidence type="ECO:0000313" key="1">
    <source>
        <dbReference type="EMBL" id="SIQ32422.1"/>
    </source>
</evidence>
<evidence type="ECO:0000313" key="2">
    <source>
        <dbReference type="Proteomes" id="UP000241788"/>
    </source>
</evidence>
<dbReference type="RefSeq" id="WP_076586037.1">
    <property type="nucleotide sequence ID" value="NZ_FTLW01000002.1"/>
</dbReference>
<dbReference type="EMBL" id="FTLW01000002">
    <property type="protein sequence ID" value="SIQ32422.1"/>
    <property type="molecule type" value="Genomic_DNA"/>
</dbReference>
<gene>
    <name evidence="1" type="ORF">SAMN05421546_1097</name>
</gene>
<reference evidence="2" key="1">
    <citation type="submission" date="2017-01" db="EMBL/GenBank/DDBJ databases">
        <authorList>
            <person name="Varghese N."/>
            <person name="Submissions S."/>
        </authorList>
    </citation>
    <scope>NUCLEOTIDE SEQUENCE [LARGE SCALE GENOMIC DNA]</scope>
    <source>
        <strain evidence="2">UM1</strain>
    </source>
</reference>
<dbReference type="AlphaFoldDB" id="A0A1N6RUM6"/>
<keyword evidence="2" id="KW-1185">Reference proteome</keyword>